<dbReference type="AlphaFoldDB" id="A0AAU3H3C4"/>
<dbReference type="Pfam" id="PF01546">
    <property type="entry name" value="Peptidase_M20"/>
    <property type="match status" value="1"/>
</dbReference>
<evidence type="ECO:0000256" key="1">
    <source>
        <dbReference type="PIRNR" id="PIRNR037226"/>
    </source>
</evidence>
<dbReference type="InterPro" id="IPR036264">
    <property type="entry name" value="Bact_exopeptidase_dim_dom"/>
</dbReference>
<dbReference type="EMBL" id="CP109535">
    <property type="protein sequence ID" value="WTY99367.1"/>
    <property type="molecule type" value="Genomic_DNA"/>
</dbReference>
<dbReference type="GO" id="GO:0005737">
    <property type="term" value="C:cytoplasm"/>
    <property type="evidence" value="ECO:0007669"/>
    <property type="project" value="TreeGrafter"/>
</dbReference>
<proteinExistence type="inferred from homology"/>
<reference evidence="2" key="1">
    <citation type="submission" date="2022-10" db="EMBL/GenBank/DDBJ databases">
        <title>The complete genomes of actinobacterial strains from the NBC collection.</title>
        <authorList>
            <person name="Joergensen T.S."/>
            <person name="Alvarez Arevalo M."/>
            <person name="Sterndorff E.B."/>
            <person name="Faurdal D."/>
            <person name="Vuksanovic O."/>
            <person name="Mourched A.-S."/>
            <person name="Charusanti P."/>
            <person name="Shaw S."/>
            <person name="Blin K."/>
            <person name="Weber T."/>
        </authorList>
    </citation>
    <scope>NUCLEOTIDE SEQUENCE</scope>
    <source>
        <strain evidence="2">NBC_01401</strain>
    </source>
</reference>
<dbReference type="NCBIfam" id="TIGR01891">
    <property type="entry name" value="amidohydrolases"/>
    <property type="match status" value="1"/>
</dbReference>
<sequence length="374" mass="38396">MDPKSVIERRIRAAERGLVDLSHRIHAHPELAFQEIRASDWVAQQLSEAGFEVEHGCYGLPTAVRATVGSGPLHIAVCAEYDALPEIGHACGHNVIAAAAVGAGLGLGGLVDDLGITLTVLGTPAEEGGGGKVLMLERGAFDGLDAAMMVHPAAVEMDAMPGSAVSMFDVSYGGTPAHAGAYPERGVNAADAMTVAQVAIGLMRQQTTSGDRIQGIVTEAGSAANIIPEASRGRWVVRSDTLAALAPLTARVQRCFDAGAVATGCDLSITPAGPDYADLRPDPRLLALYRSNAQAIGRTFPELSGGAAVGAATDMGNVSHVVPAIHPMLGLDCAPAINHQPEFTAACITPTADRAVIDGAIAMAWTAADLAHIA</sequence>
<dbReference type="InterPro" id="IPR017144">
    <property type="entry name" value="Xaa-Arg_dipeptidase"/>
</dbReference>
<dbReference type="FunFam" id="3.30.70.360:FF:000004">
    <property type="entry name" value="Peptidase M20 domain-containing protein 2"/>
    <property type="match status" value="1"/>
</dbReference>
<dbReference type="InterPro" id="IPR002933">
    <property type="entry name" value="Peptidase_M20"/>
</dbReference>
<accession>A0AAU3H3C4</accession>
<organism evidence="2">
    <name type="scientific">Streptomyces sp. NBC_01401</name>
    <dbReference type="NCBI Taxonomy" id="2903854"/>
    <lineage>
        <taxon>Bacteria</taxon>
        <taxon>Bacillati</taxon>
        <taxon>Actinomycetota</taxon>
        <taxon>Actinomycetes</taxon>
        <taxon>Kitasatosporales</taxon>
        <taxon>Streptomycetaceae</taxon>
        <taxon>Streptomyces</taxon>
    </lineage>
</organism>
<dbReference type="PIRSF" id="PIRSF037226">
    <property type="entry name" value="Amidohydrolase_ACY1L2_prd"/>
    <property type="match status" value="1"/>
</dbReference>
<comment type="similarity">
    <text evidence="1">Belongs to the peptidase M20A family.</text>
</comment>
<dbReference type="GO" id="GO:0071713">
    <property type="term" value="F:para-aminobenzoyl-glutamate hydrolase activity"/>
    <property type="evidence" value="ECO:0007669"/>
    <property type="project" value="TreeGrafter"/>
</dbReference>
<name>A0AAU3H3C4_9ACTN</name>
<dbReference type="Gene3D" id="3.30.70.360">
    <property type="match status" value="1"/>
</dbReference>
<dbReference type="InterPro" id="IPR017439">
    <property type="entry name" value="Amidohydrolase"/>
</dbReference>
<dbReference type="SUPFAM" id="SSF53187">
    <property type="entry name" value="Zn-dependent exopeptidases"/>
    <property type="match status" value="1"/>
</dbReference>
<gene>
    <name evidence="2" type="ORF">OG626_32940</name>
</gene>
<protein>
    <recommendedName>
        <fullName evidence="1">Peptidase M20 domain-containing protein 2</fullName>
    </recommendedName>
</protein>
<dbReference type="GO" id="GO:0016805">
    <property type="term" value="F:dipeptidase activity"/>
    <property type="evidence" value="ECO:0007669"/>
    <property type="project" value="InterPro"/>
</dbReference>
<dbReference type="CDD" id="cd05672">
    <property type="entry name" value="M20_ACY1L2-like"/>
    <property type="match status" value="1"/>
</dbReference>
<evidence type="ECO:0000313" key="2">
    <source>
        <dbReference type="EMBL" id="WTY99367.1"/>
    </source>
</evidence>
<dbReference type="PANTHER" id="PTHR30575">
    <property type="entry name" value="PEPTIDASE M20"/>
    <property type="match status" value="1"/>
</dbReference>
<dbReference type="InterPro" id="IPR052030">
    <property type="entry name" value="Peptidase_M20/M20A_hydrolases"/>
</dbReference>
<dbReference type="PANTHER" id="PTHR30575:SF0">
    <property type="entry name" value="XAA-ARG DIPEPTIDASE"/>
    <property type="match status" value="1"/>
</dbReference>
<dbReference type="SUPFAM" id="SSF55031">
    <property type="entry name" value="Bacterial exopeptidase dimerisation domain"/>
    <property type="match status" value="1"/>
</dbReference>
<dbReference type="GO" id="GO:0046657">
    <property type="term" value="P:folic acid catabolic process"/>
    <property type="evidence" value="ECO:0007669"/>
    <property type="project" value="TreeGrafter"/>
</dbReference>
<dbReference type="Gene3D" id="3.40.630.10">
    <property type="entry name" value="Zn peptidases"/>
    <property type="match status" value="1"/>
</dbReference>